<dbReference type="GO" id="GO:0015031">
    <property type="term" value="P:protein transport"/>
    <property type="evidence" value="ECO:0007669"/>
    <property type="project" value="UniProtKB-KW"/>
</dbReference>
<evidence type="ECO:0000256" key="8">
    <source>
        <dbReference type="ARBA" id="ARBA00023136"/>
    </source>
</evidence>
<feature type="transmembrane region" description="Helical" evidence="10">
    <location>
        <begin position="635"/>
        <end position="658"/>
    </location>
</feature>
<keyword evidence="6" id="KW-0653">Protein transport</keyword>
<gene>
    <name evidence="11" type="primary">pgt1_4</name>
    <name evidence="11" type="ORF">LOC62_07G009692</name>
</gene>
<evidence type="ECO:0000256" key="10">
    <source>
        <dbReference type="SAM" id="Phobius"/>
    </source>
</evidence>
<proteinExistence type="inferred from homology"/>
<accession>A0AAF0YJ42</accession>
<feature type="transmembrane region" description="Helical" evidence="10">
    <location>
        <begin position="664"/>
        <end position="682"/>
    </location>
</feature>
<reference evidence="11" key="1">
    <citation type="submission" date="2023-10" db="EMBL/GenBank/DDBJ databases">
        <authorList>
            <person name="Noh H."/>
        </authorList>
    </citation>
    <scope>NUCLEOTIDE SEQUENCE</scope>
    <source>
        <strain evidence="11">DUCC4014</strain>
    </source>
</reference>
<feature type="transmembrane region" description="Helical" evidence="10">
    <location>
        <begin position="737"/>
        <end position="759"/>
    </location>
</feature>
<evidence type="ECO:0000313" key="12">
    <source>
        <dbReference type="Proteomes" id="UP000827549"/>
    </source>
</evidence>
<feature type="transmembrane region" description="Helical" evidence="10">
    <location>
        <begin position="1007"/>
        <end position="1024"/>
    </location>
</feature>
<feature type="region of interest" description="Disordered" evidence="9">
    <location>
        <begin position="405"/>
        <end position="427"/>
    </location>
</feature>
<feature type="region of interest" description="Disordered" evidence="9">
    <location>
        <begin position="48"/>
        <end position="87"/>
    </location>
</feature>
<evidence type="ECO:0000256" key="2">
    <source>
        <dbReference type="ARBA" id="ARBA00008807"/>
    </source>
</evidence>
<dbReference type="InterPro" id="IPR004648">
    <property type="entry name" value="Oligpept_transpt"/>
</dbReference>
<feature type="transmembrane region" description="Helical" evidence="10">
    <location>
        <begin position="602"/>
        <end position="623"/>
    </location>
</feature>
<feature type="transmembrane region" description="Helical" evidence="10">
    <location>
        <begin position="526"/>
        <end position="545"/>
    </location>
</feature>
<dbReference type="NCBIfam" id="TIGR00727">
    <property type="entry name" value="ISP4_OPT"/>
    <property type="match status" value="1"/>
</dbReference>
<feature type="compositionally biased region" description="Polar residues" evidence="9">
    <location>
        <begin position="459"/>
        <end position="470"/>
    </location>
</feature>
<keyword evidence="8 10" id="KW-0472">Membrane</keyword>
<dbReference type="RefSeq" id="XP_062632235.1">
    <property type="nucleotide sequence ID" value="XM_062776251.1"/>
</dbReference>
<evidence type="ECO:0000256" key="7">
    <source>
        <dbReference type="ARBA" id="ARBA00022989"/>
    </source>
</evidence>
<evidence type="ECO:0000256" key="3">
    <source>
        <dbReference type="ARBA" id="ARBA00022448"/>
    </source>
</evidence>
<comment type="similarity">
    <text evidence="2">Belongs to the oligopeptide OPT transporter family.</text>
</comment>
<keyword evidence="12" id="KW-1185">Reference proteome</keyword>
<evidence type="ECO:0000256" key="5">
    <source>
        <dbReference type="ARBA" id="ARBA00022856"/>
    </source>
</evidence>
<name>A0AAF0YJ42_9TREE</name>
<evidence type="ECO:0000313" key="11">
    <source>
        <dbReference type="EMBL" id="WOO86209.1"/>
    </source>
</evidence>
<sequence>MSTPRPDDESARPPVVGQAVEVEEHLREGGIARPASAAGSVATTIGTFATAHAGPSDPPSRASTVLGNHQHEHPASARTSIDFSRPRPVSIVTDDAAGRIPTSSGLASTSFVVTTPTEATHDLSQRAVDVPVAERIPQSSELPQSVEQPQSSERHAQTSSPFAFSFGSAAAQQPEPQQPEQPQHPTLSEKDDALPSSSPPPYFAPATIQFTPATPANRPVPLDIEPMPHLETQISHGDSADPHTPSVPDFSAPPKESSPQPAAAPVPRRSVAWDPATQFRPDTLESTLSAGDTPTQQFFSQAASDEGHDDDNEDDDDNVFAFHRPTTANPAHDADSDKVDFSLPPGNLVSDHPFEFDTAHPPPLSGRDNLNNGVFWASIRQRREAFGSDHGTSTAMRTLTTPVRRPTTANHRTPPATGRTDATSVVTNGSDLDDFDTDHHSGRFRARSSVVTDDLRPSTRGNMTELSGDQTVPDGRTTWGDGLGGVLKSEEGDDIDWDEDSPYAEVRASVSNIDDPHMATLTFRSIFIGILLSCVTGAINTFFTFRTPSPSLPAIVVQVAAYPIGKFFGWALPFRTWKLPRWLGGGDFSFNPCPFNIKEHTIIVMMANVSIIPAYGLHSVVAANQWYKRNFTYGFTIMYILSSQLTGLSMAGIVRRFVVFPASMLWPGCLVTTTTLNILHAESDGAVGAKITRLKFFILVSVVAFFWYFVPGFLFTGLSYFSWLCWIKPNNATVNQLFGVTTGLGMGILTFDWAQIAWVGNPLTAPWWAQVNIALGFLLFYWLLTPLLYYNNVWYTAYLPILTIAPGDRYQQPYDIGRILTPDFKLNTTAYAEYSPVYLTAAFTVTYMLAFGLTTSLIVYTVLYHGKRIYLTSRNRKTEPDDIHMKLMRRYPEVPDWWYIIAFLGCVVLGIVTIEVFATGLPVWGYAVAIAMAAVYIVPIGIIFAMTNMEPTFNLIAELIPGYAFKGQPIPGMIFKTFAVQTLAEAMYFARDMKLGHYMKIPPRSMFIAQMTACSIASFAQVGVKWLMFTNIPDICTQHNKYLLTCANSQTTFTASVIWGLIGPNRLFDKGGIYRPQLWMMLVGAVLPIPLWLWCRKYPRSILRNLNITLVFSVCLAIPPATGVNVAMFLVLGFVFQYWVRRYYFAWWAKYNYVLGAGLDVGTLTCAVFIFLVLRLPGATLNWWGNNVYRRSKCSLIIFVLTISAGDYYGAVSRILPPNSTFGPDTWNV</sequence>
<feature type="transmembrane region" description="Helical" evidence="10">
    <location>
        <begin position="694"/>
        <end position="717"/>
    </location>
</feature>
<organism evidence="11 12">
    <name type="scientific">Vanrija pseudolonga</name>
    <dbReference type="NCBI Taxonomy" id="143232"/>
    <lineage>
        <taxon>Eukaryota</taxon>
        <taxon>Fungi</taxon>
        <taxon>Dikarya</taxon>
        <taxon>Basidiomycota</taxon>
        <taxon>Agaricomycotina</taxon>
        <taxon>Tremellomycetes</taxon>
        <taxon>Trichosporonales</taxon>
        <taxon>Trichosporonaceae</taxon>
        <taxon>Vanrija</taxon>
    </lineage>
</organism>
<comment type="subcellular location">
    <subcellularLocation>
        <location evidence="1">Membrane</location>
        <topology evidence="1">Multi-pass membrane protein</topology>
    </subcellularLocation>
</comment>
<feature type="region of interest" description="Disordered" evidence="9">
    <location>
        <begin position="301"/>
        <end position="340"/>
    </location>
</feature>
<feature type="compositionally biased region" description="Polar residues" evidence="9">
    <location>
        <begin position="137"/>
        <end position="151"/>
    </location>
</feature>
<dbReference type="Proteomes" id="UP000827549">
    <property type="component" value="Chromosome 7"/>
</dbReference>
<dbReference type="GO" id="GO:0035673">
    <property type="term" value="F:oligopeptide transmembrane transporter activity"/>
    <property type="evidence" value="ECO:0007669"/>
    <property type="project" value="InterPro"/>
</dbReference>
<feature type="transmembrane region" description="Helical" evidence="10">
    <location>
        <begin position="897"/>
        <end position="918"/>
    </location>
</feature>
<keyword evidence="7 10" id="KW-1133">Transmembrane helix</keyword>
<feature type="transmembrane region" description="Helical" evidence="10">
    <location>
        <begin position="1194"/>
        <end position="1212"/>
    </location>
</feature>
<feature type="region of interest" description="Disordered" evidence="9">
    <location>
        <begin position="137"/>
        <end position="275"/>
    </location>
</feature>
<feature type="compositionally biased region" description="Acidic residues" evidence="9">
    <location>
        <begin position="307"/>
        <end position="318"/>
    </location>
</feature>
<evidence type="ECO:0000256" key="6">
    <source>
        <dbReference type="ARBA" id="ARBA00022927"/>
    </source>
</evidence>
<evidence type="ECO:0000256" key="4">
    <source>
        <dbReference type="ARBA" id="ARBA00022692"/>
    </source>
</evidence>
<dbReference type="NCBIfam" id="TIGR00728">
    <property type="entry name" value="OPT_sfam"/>
    <property type="match status" value="1"/>
</dbReference>
<feature type="transmembrane region" description="Helical" evidence="10">
    <location>
        <begin position="1151"/>
        <end position="1174"/>
    </location>
</feature>
<feature type="transmembrane region" description="Helical" evidence="10">
    <location>
        <begin position="552"/>
        <end position="572"/>
    </location>
</feature>
<feature type="compositionally biased region" description="Low complexity" evidence="9">
    <location>
        <begin position="159"/>
        <end position="183"/>
    </location>
</feature>
<feature type="transmembrane region" description="Helical" evidence="10">
    <location>
        <begin position="1077"/>
        <end position="1094"/>
    </location>
</feature>
<dbReference type="InterPro" id="IPR004813">
    <property type="entry name" value="OPT"/>
</dbReference>
<evidence type="ECO:0000256" key="9">
    <source>
        <dbReference type="SAM" id="MobiDB-lite"/>
    </source>
</evidence>
<feature type="transmembrane region" description="Helical" evidence="10">
    <location>
        <begin position="771"/>
        <end position="790"/>
    </location>
</feature>
<feature type="region of interest" description="Disordered" evidence="9">
    <location>
        <begin position="454"/>
        <end position="479"/>
    </location>
</feature>
<dbReference type="AlphaFoldDB" id="A0AAF0YJ42"/>
<feature type="transmembrane region" description="Helical" evidence="10">
    <location>
        <begin position="1106"/>
        <end position="1139"/>
    </location>
</feature>
<evidence type="ECO:0000256" key="1">
    <source>
        <dbReference type="ARBA" id="ARBA00004141"/>
    </source>
</evidence>
<keyword evidence="3" id="KW-0813">Transport</keyword>
<dbReference type="GeneID" id="87812853"/>
<dbReference type="EMBL" id="CP086720">
    <property type="protein sequence ID" value="WOO86209.1"/>
    <property type="molecule type" value="Genomic_DNA"/>
</dbReference>
<protein>
    <submittedName>
        <fullName evidence="11">Glutathione transporter 1</fullName>
    </submittedName>
</protein>
<dbReference type="GO" id="GO:0016020">
    <property type="term" value="C:membrane"/>
    <property type="evidence" value="ECO:0007669"/>
    <property type="project" value="UniProtKB-SubCell"/>
</dbReference>
<dbReference type="Pfam" id="PF03169">
    <property type="entry name" value="OPT"/>
    <property type="match status" value="1"/>
</dbReference>
<feature type="transmembrane region" description="Helical" evidence="10">
    <location>
        <begin position="837"/>
        <end position="864"/>
    </location>
</feature>
<feature type="transmembrane region" description="Helical" evidence="10">
    <location>
        <begin position="924"/>
        <end position="946"/>
    </location>
</feature>
<keyword evidence="4 10" id="KW-0812">Transmembrane</keyword>
<keyword evidence="5" id="KW-0571">Peptide transport</keyword>
<feature type="compositionally biased region" description="Low complexity" evidence="9">
    <location>
        <begin position="257"/>
        <end position="272"/>
    </location>
</feature>
<dbReference type="PANTHER" id="PTHR22601">
    <property type="entry name" value="ISP4 LIKE PROTEIN"/>
    <property type="match status" value="1"/>
</dbReference>